<evidence type="ECO:0000256" key="2">
    <source>
        <dbReference type="ARBA" id="ARBA00023125"/>
    </source>
</evidence>
<dbReference type="Pfam" id="PF12833">
    <property type="entry name" value="HTH_18"/>
    <property type="match status" value="1"/>
</dbReference>
<keyword evidence="6" id="KW-1185">Reference proteome</keyword>
<gene>
    <name evidence="5" type="ORF">L0F81_01640</name>
</gene>
<evidence type="ECO:0000259" key="4">
    <source>
        <dbReference type="PROSITE" id="PS01124"/>
    </source>
</evidence>
<dbReference type="InterPro" id="IPR035418">
    <property type="entry name" value="AraC-bd_2"/>
</dbReference>
<dbReference type="Gene3D" id="1.10.10.60">
    <property type="entry name" value="Homeodomain-like"/>
    <property type="match status" value="1"/>
</dbReference>
<keyword evidence="2" id="KW-0238">DNA-binding</keyword>
<dbReference type="PANTHER" id="PTHR46796">
    <property type="entry name" value="HTH-TYPE TRANSCRIPTIONAL ACTIVATOR RHAS-RELATED"/>
    <property type="match status" value="1"/>
</dbReference>
<dbReference type="InterPro" id="IPR050204">
    <property type="entry name" value="AraC_XylS_family_regulators"/>
</dbReference>
<accession>A0ABS9J8W1</accession>
<dbReference type="SMART" id="SM00342">
    <property type="entry name" value="HTH_ARAC"/>
    <property type="match status" value="1"/>
</dbReference>
<evidence type="ECO:0000313" key="6">
    <source>
        <dbReference type="Proteomes" id="UP001299012"/>
    </source>
</evidence>
<protein>
    <submittedName>
        <fullName evidence="5">Helix-turn-helix domain-containing protein</fullName>
    </submittedName>
</protein>
<dbReference type="Pfam" id="PF14525">
    <property type="entry name" value="AraC_binding_2"/>
    <property type="match status" value="1"/>
</dbReference>
<feature type="domain" description="HTH araC/xylS-type" evidence="4">
    <location>
        <begin position="222"/>
        <end position="323"/>
    </location>
</feature>
<keyword evidence="1" id="KW-0805">Transcription regulation</keyword>
<reference evidence="5 6" key="1">
    <citation type="submission" date="2022-01" db="EMBL/GenBank/DDBJ databases">
        <title>Draft Genome Sequences of Seven Type Strains of the Genus Streptomyces.</title>
        <authorList>
            <person name="Aziz S."/>
            <person name="Coretto E."/>
            <person name="Chronakova A."/>
            <person name="Sproer C."/>
            <person name="Huber K."/>
            <person name="Nouioui I."/>
            <person name="Gross H."/>
        </authorList>
    </citation>
    <scope>NUCLEOTIDE SEQUENCE [LARGE SCALE GENOMIC DNA]</scope>
    <source>
        <strain evidence="5 6">DSM 41685</strain>
    </source>
</reference>
<dbReference type="PANTHER" id="PTHR46796:SF6">
    <property type="entry name" value="ARAC SUBFAMILY"/>
    <property type="match status" value="1"/>
</dbReference>
<organism evidence="5 6">
    <name type="scientific">Streptomyces tricolor</name>
    <dbReference type="NCBI Taxonomy" id="68277"/>
    <lineage>
        <taxon>Bacteria</taxon>
        <taxon>Bacillati</taxon>
        <taxon>Actinomycetota</taxon>
        <taxon>Actinomycetes</taxon>
        <taxon>Kitasatosporales</taxon>
        <taxon>Streptomycetaceae</taxon>
        <taxon>Streptomyces</taxon>
        <taxon>Streptomyces violaceoruber group</taxon>
    </lineage>
</organism>
<dbReference type="SUPFAM" id="SSF46689">
    <property type="entry name" value="Homeodomain-like"/>
    <property type="match status" value="1"/>
</dbReference>
<dbReference type="EMBL" id="JAKKZF010000004">
    <property type="protein sequence ID" value="MCG0061998.1"/>
    <property type="molecule type" value="Genomic_DNA"/>
</dbReference>
<evidence type="ECO:0000313" key="5">
    <source>
        <dbReference type="EMBL" id="MCG0061998.1"/>
    </source>
</evidence>
<dbReference type="RefSeq" id="WP_086697937.1">
    <property type="nucleotide sequence ID" value="NZ_JAKKZF010000004.1"/>
</dbReference>
<keyword evidence="3" id="KW-0804">Transcription</keyword>
<dbReference type="Proteomes" id="UP001299012">
    <property type="component" value="Unassembled WGS sequence"/>
</dbReference>
<evidence type="ECO:0000256" key="3">
    <source>
        <dbReference type="ARBA" id="ARBA00023163"/>
    </source>
</evidence>
<dbReference type="InterPro" id="IPR009057">
    <property type="entry name" value="Homeodomain-like_sf"/>
</dbReference>
<comment type="caution">
    <text evidence="5">The sequence shown here is derived from an EMBL/GenBank/DDBJ whole genome shotgun (WGS) entry which is preliminary data.</text>
</comment>
<proteinExistence type="predicted"/>
<name>A0ABS9J8W1_9ACTN</name>
<evidence type="ECO:0000256" key="1">
    <source>
        <dbReference type="ARBA" id="ARBA00023015"/>
    </source>
</evidence>
<dbReference type="InterPro" id="IPR018060">
    <property type="entry name" value="HTH_AraC"/>
</dbReference>
<dbReference type="PROSITE" id="PS01124">
    <property type="entry name" value="HTH_ARAC_FAMILY_2"/>
    <property type="match status" value="1"/>
</dbReference>
<sequence>MLIEKAFISTQDVRTSDRFDFWREQVCETYVPTEIDSDCTANFAASQRILALGAVQLWTVEHPPMTLRRSRRLIRRSDPGLYHLSLPLRGTMRLTRPGHEAEYAPHDLVLHDTSRPHLMRAITGHGQDTVLGTGLFVPRELLPLPENAIDRLLMRPLPGRDGVGGLLAHVLTQVARDFGSYRPDDGPRLGVVVLDLLSALLAHALEAQDALPSETRRQALVLRIRAFVQQHLCDPHLTPRTIAAAHHISLSYLHRLFQDEEETVAAWIRLQRLERARRDLADPAMRTASIHAIGARWCFPRASDFTRAFRTVYGVPPSDYRHQPCARPSRRIAKAAVDSVLTKSEPLPPTVGTALTPAVKIRRGNHR</sequence>